<accession>A0ABY0ME83</accession>
<dbReference type="EMBL" id="FMXC01000012">
    <property type="protein sequence ID" value="SDA55227.1"/>
    <property type="molecule type" value="Genomic_DNA"/>
</dbReference>
<keyword evidence="2" id="KW-1185">Reference proteome</keyword>
<dbReference type="Proteomes" id="UP000181860">
    <property type="component" value="Unassembled WGS sequence"/>
</dbReference>
<reference evidence="1 2" key="1">
    <citation type="submission" date="2016-10" db="EMBL/GenBank/DDBJ databases">
        <authorList>
            <person name="Varghese N."/>
            <person name="Submissions S."/>
        </authorList>
    </citation>
    <scope>NUCLEOTIDE SEQUENCE [LARGE SCALE GENOMIC DNA]</scope>
    <source>
        <strain evidence="1 2">ATCC 43761</strain>
    </source>
</reference>
<comment type="caution">
    <text evidence="1">The sequence shown here is derived from an EMBL/GenBank/DDBJ whole genome shotgun (WGS) entry which is preliminary data.</text>
</comment>
<proteinExistence type="predicted"/>
<evidence type="ECO:0000313" key="1">
    <source>
        <dbReference type="EMBL" id="SDA55227.1"/>
    </source>
</evidence>
<gene>
    <name evidence="1" type="ORF">SAMN02983011_01299</name>
</gene>
<protein>
    <submittedName>
        <fullName evidence="1">Uncharacterized protein</fullName>
    </submittedName>
</protein>
<organism evidence="1 2">
    <name type="scientific">Lactobacillus kefiranofaciens</name>
    <dbReference type="NCBI Taxonomy" id="267818"/>
    <lineage>
        <taxon>Bacteria</taxon>
        <taxon>Bacillati</taxon>
        <taxon>Bacillota</taxon>
        <taxon>Bacilli</taxon>
        <taxon>Lactobacillales</taxon>
        <taxon>Lactobacillaceae</taxon>
        <taxon>Lactobacillus</taxon>
    </lineage>
</organism>
<evidence type="ECO:0000313" key="2">
    <source>
        <dbReference type="Proteomes" id="UP000181860"/>
    </source>
</evidence>
<sequence length="59" mass="6990">MFIQEPFWEMTQYMRDAFYININPKDAITNPVIREKSLLIGDDINEVLKEASEKIKEGR</sequence>
<name>A0ABY0ME83_9LACO</name>